<feature type="region of interest" description="Disordered" evidence="2">
    <location>
        <begin position="922"/>
        <end position="952"/>
    </location>
</feature>
<evidence type="ECO:0000313" key="4">
    <source>
        <dbReference type="Proteomes" id="UP001159427"/>
    </source>
</evidence>
<feature type="coiled-coil region" evidence="1">
    <location>
        <begin position="1070"/>
        <end position="1097"/>
    </location>
</feature>
<feature type="compositionally biased region" description="Basic and acidic residues" evidence="2">
    <location>
        <begin position="1655"/>
        <end position="1667"/>
    </location>
</feature>
<organism evidence="3 4">
    <name type="scientific">Porites evermanni</name>
    <dbReference type="NCBI Taxonomy" id="104178"/>
    <lineage>
        <taxon>Eukaryota</taxon>
        <taxon>Metazoa</taxon>
        <taxon>Cnidaria</taxon>
        <taxon>Anthozoa</taxon>
        <taxon>Hexacorallia</taxon>
        <taxon>Scleractinia</taxon>
        <taxon>Fungiina</taxon>
        <taxon>Poritidae</taxon>
        <taxon>Porites</taxon>
    </lineage>
</organism>
<comment type="caution">
    <text evidence="3">The sequence shown here is derived from an EMBL/GenBank/DDBJ whole genome shotgun (WGS) entry which is preliminary data.</text>
</comment>
<feature type="region of interest" description="Disordered" evidence="2">
    <location>
        <begin position="1007"/>
        <end position="1045"/>
    </location>
</feature>
<feature type="coiled-coil region" evidence="1">
    <location>
        <begin position="1167"/>
        <end position="1393"/>
    </location>
</feature>
<feature type="region of interest" description="Disordered" evidence="2">
    <location>
        <begin position="1620"/>
        <end position="1667"/>
    </location>
</feature>
<feature type="coiled-coil region" evidence="1">
    <location>
        <begin position="1419"/>
        <end position="1556"/>
    </location>
</feature>
<feature type="compositionally biased region" description="Polar residues" evidence="2">
    <location>
        <begin position="1638"/>
        <end position="1654"/>
    </location>
</feature>
<feature type="coiled-coil region" evidence="1">
    <location>
        <begin position="2237"/>
        <end position="2271"/>
    </location>
</feature>
<evidence type="ECO:0000256" key="1">
    <source>
        <dbReference type="SAM" id="Coils"/>
    </source>
</evidence>
<feature type="region of interest" description="Disordered" evidence="2">
    <location>
        <begin position="2591"/>
        <end position="2620"/>
    </location>
</feature>
<keyword evidence="4" id="KW-1185">Reference proteome</keyword>
<keyword evidence="1" id="KW-0175">Coiled coil</keyword>
<reference evidence="3 4" key="1">
    <citation type="submission" date="2022-05" db="EMBL/GenBank/DDBJ databases">
        <authorList>
            <consortium name="Genoscope - CEA"/>
            <person name="William W."/>
        </authorList>
    </citation>
    <scope>NUCLEOTIDE SEQUENCE [LARGE SCALE GENOMIC DNA]</scope>
</reference>
<feature type="region of interest" description="Disordered" evidence="2">
    <location>
        <begin position="2044"/>
        <end position="2068"/>
    </location>
</feature>
<feature type="compositionally biased region" description="Polar residues" evidence="2">
    <location>
        <begin position="1007"/>
        <end position="1016"/>
    </location>
</feature>
<evidence type="ECO:0000256" key="2">
    <source>
        <dbReference type="SAM" id="MobiDB-lite"/>
    </source>
</evidence>
<dbReference type="EMBL" id="CALNXI010000054">
    <property type="protein sequence ID" value="CAH3017096.1"/>
    <property type="molecule type" value="Genomic_DNA"/>
</dbReference>
<sequence length="2620" mass="301984">MTSQEISFSEGGQILEGQIEIQNEGYIQMTSDAMAANMDPQIQYIGEQQMGSVEMNGQEMLIMQTEVNGEEQLNTQGGTYMQMTSQGIVMNEETCQMQSQDLSQQFMFDGQIGQGQQLIIGENSGQTVEGGFEMQGTSMEGDGMIMQGVAQIQMQQMSLQGEGITYLEGGVVEGEQFQLSEMSAGEMSLDMNGQQMQAQEMSVQGEGVLYLEGGVIEGEQLQGTEMSMGEQVQMEMQNQEIGFAEGGEFQTSEISIQENAIVEGGGIQEEQFQMSNMSMTQMPLELNGQEIQMQEMSLETQSQEIAIGEGAEFQTSEISVQESRFVEGEEIQEQQFQMNETAISEMPLEMTVEGMQIQEMPLEMPSQEIGTVEGGKLLTSEISVQEVGFMGGEIQEQQFQMNEISMSEMPLEQGIQMQEMRLHEIPLEMQSQEVGIVEGGALQTSEMSVQEVGFIEGGEIQVEQPQMSETSMTEMPIEMNAQEMQMQEMPLEMQSQEIAIVEGAEFQNGEISVQELGFVEGGEIQEKQLQMSETSISEIPLEMNVQGVQIQEMTTQEIPFGMQLQEICTVEGGELPSEVSVQEVGFVEGGEIQEQQFQISETSMYQMPLEMNGRGIQMKELTIQEMPLEMQSQEISIVEGADFQSGEISVQEVGFVEGGEIQEQQFQISQNSMSQMPLEMKEQGVHMQELGMQEMPLEMKSQEIAIAEGAEFQNGEISVQEVGFVEGAEIHEQQLQMSETLMSEMPPKMTGQVMQIQEMPLEMQSQEIAITEVGEIQEQQEMPLEVESQEIRMSEGDTGQTDGLEIVEITYQEIPFDSKETQMQEISIQKTTEELPIQDTSIQQTGVQEISVHEMCAQKIPAHDMTIQEMAMQETPLKTDETNILKEEKMHEIDTDTPSHELQSKEKSGDLAEKIGVEPFQAAETDIKEMPLEEKTQNITSPKEQSSVDEKPLQEVPLDLNQKHMQEMSPQEMLLESQHEALHISSAGMTAQEIPLGNISQELPISKKASQGSEANNGKARKKVETANKTSETIPLEDRKEDELQEQLSSNETKNGILTHGIVCDHDLLIDQFLERISRLEKDKEYLQERYEELRQEKETTFTSHEDQLTTRDEHHHCCNIVKDYSSLINYITSPREGMSQDRTDGRCYVHNHSCLTQGERQHFEHLDQTTADYEYYKSKCEQIKRERDRLQRAYETEKRQKEDIEREYQNENDEKTYLEERYQEMLDNIQRFDETIRCLRRDNERLQKNLNDWANTRIMTQTSDIDRVALEQKGGGAGIAEYKRSIETLEKENNEFRTILEVLNKKNENQQTLKNIEFGLARENEFIQLKKDRARLESSLKDLKRTNKHQQERIEEIRKDSSVEITRLKENYRKLERSLKENVRLLEEKDDEITSIKKRNSEEMQGMQIKLHTEFSASLLSKNKIKDLQSKIERLEEDRKRLREDLRASSVNTKHRLAEVDKEYQDIEFIHQRYEEERQSKIRLASDMKCLLGDIMELKERNQRLQEDFNRERMEIKGMLEKQATEITEEYLAQINKLQRSLMEETKRRKETEAGSYGLISNQGNGAHLIGGQREFNGTASWGNTELQIQLNNEIRQRETLKIENKKLLYKINDILYSGGQGGGERENRHNEDTLYSGKNKQPHLTQNNTTNTSRERQVNDNRQRELQSEIEELQEKIDDLKKEVKRNKDLKRKNEELEEEVTHLSRKRDELLAAQRNLTREVDHLSRTLDEVERRNRKLSDETERFMKKIQDIEESFRQEKMRLTRSFESEKSQAVEEVMKLKEACETKLRVEIDTTRRLEEKILQLEEKMPPNVYVPTGSLETSSLLNDTYSYTLSGNERSQSVNTYSDNLKREVKRLEAIVRDVNNKHADDLRNLEIQKQRMSEEFKREKQSLENFFQKEKEGLKRRLRDSESKVNGDGVITYQDLGEGGRRSLIGRGLEAVDGGLVNYREKATEGDSEHTIQEMRRKYNDEKNAILNRASKEKSELEDEVREVKEKLTRYRRQMDDELDDLKRKHRKEVDYLNEKLSKERAEYDEKLRTNRNIPNTKTGHLTGNSQYSLEEQKDVRGEKSLKEELEKQVSVITSKFQKEKSSLQNDKRNLMETIHALTREVNDLKCYKRESKNCYKQEIEKLSRIHEVEKITILQRASRDKEEETSRIKMDFEERLSLEGKKLQSIIDDLRRKVSVTERKVKDMEVQQKNEKVRWDEEKAATERILNQSREELKITLEREYRKMLNGEKQKFEETVKALTTQISFLQNQRKEIQKTLVNNEFSGNCKLNSEQLARSRMVIEMEQEYLERSERERRPMEDKIKGLQREVSKLQREKTELKATLENEKQELEEDLERMQSDMRRKLSKAREEMERKTDAFSKNLVATKEKDALMSSDLACSSRQTSTESEVSRYKDQINMMEQRNMTLNAKTERLERELRIMGDRLKTLETRNRDLEAANREEWNMYRNDLRRSSLGYLRESDITGGNDVSLGSNLVGLRFEGRPYQPQYSARISNSNAGQSLTSLGQAYGDILNRVRYTMQTTGSVSDALGGTTVDTAGFSSTGLVGATGIALRQSGPVGISDLRYSVTKPLDSRNINSNGSMVGGTGEAVKNLSPGGEANHQPKA</sequence>
<proteinExistence type="predicted"/>
<dbReference type="Proteomes" id="UP001159427">
    <property type="component" value="Unassembled WGS sequence"/>
</dbReference>
<feature type="coiled-coil region" evidence="1">
    <location>
        <begin position="1851"/>
        <end position="1896"/>
    </location>
</feature>
<feature type="coiled-coil region" evidence="1">
    <location>
        <begin position="1974"/>
        <end position="2037"/>
    </location>
</feature>
<evidence type="ECO:0000313" key="3">
    <source>
        <dbReference type="EMBL" id="CAH3017096.1"/>
    </source>
</evidence>
<feature type="compositionally biased region" description="Basic and acidic residues" evidence="2">
    <location>
        <begin position="925"/>
        <end position="936"/>
    </location>
</feature>
<accession>A0ABN8LSG9</accession>
<feature type="coiled-coil region" evidence="1">
    <location>
        <begin position="2404"/>
        <end position="2452"/>
    </location>
</feature>
<gene>
    <name evidence="3" type="ORF">PEVE_00035116</name>
</gene>
<protein>
    <submittedName>
        <fullName evidence="3">Uncharacterized protein</fullName>
    </submittedName>
</protein>
<feature type="coiled-coil region" evidence="1">
    <location>
        <begin position="2302"/>
        <end position="2372"/>
    </location>
</feature>
<feature type="compositionally biased region" description="Basic and acidic residues" evidence="2">
    <location>
        <begin position="1625"/>
        <end position="1634"/>
    </location>
</feature>
<feature type="compositionally biased region" description="Polar residues" evidence="2">
    <location>
        <begin position="2045"/>
        <end position="2064"/>
    </location>
</feature>
<name>A0ABN8LSG9_9CNID</name>
<dbReference type="Gene3D" id="1.10.287.1490">
    <property type="match status" value="1"/>
</dbReference>